<comment type="caution">
    <text evidence="1">The sequence shown here is derived from an EMBL/GenBank/DDBJ whole genome shotgun (WGS) entry which is preliminary data.</text>
</comment>
<dbReference type="SUPFAM" id="SSF53335">
    <property type="entry name" value="S-adenosyl-L-methionine-dependent methyltransferases"/>
    <property type="match status" value="1"/>
</dbReference>
<dbReference type="EMBL" id="JAEKOZ010000004">
    <property type="protein sequence ID" value="MBJ3807078.1"/>
    <property type="molecule type" value="Genomic_DNA"/>
</dbReference>
<gene>
    <name evidence="1" type="ORF">JGB26_08095</name>
</gene>
<dbReference type="GO" id="GO:0032259">
    <property type="term" value="P:methylation"/>
    <property type="evidence" value="ECO:0007669"/>
    <property type="project" value="UniProtKB-KW"/>
</dbReference>
<protein>
    <submittedName>
        <fullName evidence="1">Class I SAM-dependent methyltransferase</fullName>
    </submittedName>
</protein>
<dbReference type="RefSeq" id="WP_190118428.1">
    <property type="nucleotide sequence ID" value="NZ_BMVR01000010.1"/>
</dbReference>
<name>A0ABS0X1L6_9ACTN</name>
<dbReference type="GO" id="GO:0008168">
    <property type="term" value="F:methyltransferase activity"/>
    <property type="evidence" value="ECO:0007669"/>
    <property type="project" value="UniProtKB-KW"/>
</dbReference>
<dbReference type="Gene3D" id="3.40.50.150">
    <property type="entry name" value="Vaccinia Virus protein VP39"/>
    <property type="match status" value="1"/>
</dbReference>
<proteinExistence type="predicted"/>
<keyword evidence="2" id="KW-1185">Reference proteome</keyword>
<sequence length="89" mass="9868">MPSTVTEHDAAYGLWFADPHQLLPSLRQRLKPGGRLVFSCMTRALGAPEGRRQMIVYTPGTGRVRDCPINGEIGVVVVIGVLRRVGRRR</sequence>
<reference evidence="1 2" key="1">
    <citation type="submission" date="2020-12" db="EMBL/GenBank/DDBJ databases">
        <title>Streptomyces typhae sp. nov., a novel endophytic actinomycete isolated from the root of cattail pollen (Typha angustifolia L.).</title>
        <authorList>
            <person name="Peng C."/>
            <person name="Liu C."/>
        </authorList>
    </citation>
    <scope>NUCLEOTIDE SEQUENCE [LARGE SCALE GENOMIC DNA]</scope>
    <source>
        <strain evidence="1 2">JCM 4753</strain>
    </source>
</reference>
<keyword evidence="1" id="KW-0808">Transferase</keyword>
<evidence type="ECO:0000313" key="1">
    <source>
        <dbReference type="EMBL" id="MBJ3807078.1"/>
    </source>
</evidence>
<organism evidence="1 2">
    <name type="scientific">Streptomyces flavofungini</name>
    <dbReference type="NCBI Taxonomy" id="68200"/>
    <lineage>
        <taxon>Bacteria</taxon>
        <taxon>Bacillati</taxon>
        <taxon>Actinomycetota</taxon>
        <taxon>Actinomycetes</taxon>
        <taxon>Kitasatosporales</taxon>
        <taxon>Streptomycetaceae</taxon>
        <taxon>Streptomyces</taxon>
    </lineage>
</organism>
<keyword evidence="1" id="KW-0489">Methyltransferase</keyword>
<dbReference type="InterPro" id="IPR029063">
    <property type="entry name" value="SAM-dependent_MTases_sf"/>
</dbReference>
<accession>A0ABS0X1L6</accession>
<evidence type="ECO:0000313" key="2">
    <source>
        <dbReference type="Proteomes" id="UP000634780"/>
    </source>
</evidence>
<dbReference type="Proteomes" id="UP000634780">
    <property type="component" value="Unassembled WGS sequence"/>
</dbReference>